<evidence type="ECO:0000313" key="11">
    <source>
        <dbReference type="Proteomes" id="UP000030745"/>
    </source>
</evidence>
<proteinExistence type="predicted"/>
<dbReference type="KEGG" id="spar:SPRG_15263"/>
<evidence type="ECO:0000256" key="5">
    <source>
        <dbReference type="ARBA" id="ARBA00022989"/>
    </source>
</evidence>
<accession>A0A067BN01</accession>
<dbReference type="VEuPathDB" id="FungiDB:SPRG_15263"/>
<gene>
    <name evidence="10" type="ORF">SPRG_15263</name>
</gene>
<dbReference type="GO" id="GO:0005774">
    <property type="term" value="C:vacuolar membrane"/>
    <property type="evidence" value="ECO:0007669"/>
    <property type="project" value="TreeGrafter"/>
</dbReference>
<evidence type="ECO:0000256" key="2">
    <source>
        <dbReference type="ARBA" id="ARBA00022448"/>
    </source>
</evidence>
<feature type="domain" description="Amino acid transporter transmembrane" evidence="9">
    <location>
        <begin position="83"/>
        <end position="459"/>
    </location>
</feature>
<evidence type="ECO:0000256" key="8">
    <source>
        <dbReference type="SAM" id="Phobius"/>
    </source>
</evidence>
<organism evidence="10 11">
    <name type="scientific">Saprolegnia parasitica (strain CBS 223.65)</name>
    <dbReference type="NCBI Taxonomy" id="695850"/>
    <lineage>
        <taxon>Eukaryota</taxon>
        <taxon>Sar</taxon>
        <taxon>Stramenopiles</taxon>
        <taxon>Oomycota</taxon>
        <taxon>Saprolegniomycetes</taxon>
        <taxon>Saprolegniales</taxon>
        <taxon>Saprolegniaceae</taxon>
        <taxon>Saprolegnia</taxon>
    </lineage>
</organism>
<keyword evidence="5 8" id="KW-1133">Transmembrane helix</keyword>
<dbReference type="InterPro" id="IPR013057">
    <property type="entry name" value="AA_transpt_TM"/>
</dbReference>
<keyword evidence="2" id="KW-0813">Transport</keyword>
<evidence type="ECO:0000256" key="6">
    <source>
        <dbReference type="ARBA" id="ARBA00023136"/>
    </source>
</evidence>
<feature type="transmembrane region" description="Helical" evidence="8">
    <location>
        <begin position="447"/>
        <end position="468"/>
    </location>
</feature>
<evidence type="ECO:0000256" key="1">
    <source>
        <dbReference type="ARBA" id="ARBA00004141"/>
    </source>
</evidence>
<dbReference type="OrthoDB" id="655540at2759"/>
<evidence type="ECO:0000259" key="9">
    <source>
        <dbReference type="Pfam" id="PF01490"/>
    </source>
</evidence>
<keyword evidence="3 8" id="KW-0812">Transmembrane</keyword>
<feature type="transmembrane region" description="Helical" evidence="8">
    <location>
        <begin position="188"/>
        <end position="208"/>
    </location>
</feature>
<feature type="transmembrane region" description="Helical" evidence="8">
    <location>
        <begin position="265"/>
        <end position="287"/>
    </location>
</feature>
<dbReference type="PANTHER" id="PTHR22950">
    <property type="entry name" value="AMINO ACID TRANSPORTER"/>
    <property type="match status" value="1"/>
</dbReference>
<dbReference type="RefSeq" id="XP_012209698.1">
    <property type="nucleotide sequence ID" value="XM_012354308.1"/>
</dbReference>
<dbReference type="PANTHER" id="PTHR22950:SF692">
    <property type="entry name" value="TRANSMEMBRANE AMINO ACID TRANSPORTER FAMILY PROTEIN"/>
    <property type="match status" value="1"/>
</dbReference>
<evidence type="ECO:0000256" key="4">
    <source>
        <dbReference type="ARBA" id="ARBA00022970"/>
    </source>
</evidence>
<feature type="transmembrane region" description="Helical" evidence="8">
    <location>
        <begin position="299"/>
        <end position="322"/>
    </location>
</feature>
<dbReference type="OMA" id="MKWTHIA"/>
<dbReference type="GeneID" id="24137008"/>
<keyword evidence="6 8" id="KW-0472">Membrane</keyword>
<name>A0A067BN01_SAPPC</name>
<dbReference type="Pfam" id="PF01490">
    <property type="entry name" value="Aa_trans"/>
    <property type="match status" value="1"/>
</dbReference>
<feature type="transmembrane region" description="Helical" evidence="8">
    <location>
        <begin position="85"/>
        <end position="108"/>
    </location>
</feature>
<feature type="region of interest" description="Disordered" evidence="7">
    <location>
        <begin position="1"/>
        <end position="26"/>
    </location>
</feature>
<evidence type="ECO:0000313" key="10">
    <source>
        <dbReference type="EMBL" id="KDO19603.1"/>
    </source>
</evidence>
<comment type="subcellular location">
    <subcellularLocation>
        <location evidence="1">Membrane</location>
        <topology evidence="1">Multi-pass membrane protein</topology>
    </subcellularLocation>
</comment>
<keyword evidence="4" id="KW-0029">Amino-acid transport</keyword>
<keyword evidence="11" id="KW-1185">Reference proteome</keyword>
<dbReference type="AlphaFoldDB" id="A0A067BN01"/>
<feature type="transmembrane region" description="Helical" evidence="8">
    <location>
        <begin position="416"/>
        <end position="435"/>
    </location>
</feature>
<dbReference type="Proteomes" id="UP000030745">
    <property type="component" value="Unassembled WGS sequence"/>
</dbReference>
<sequence>MPTKQRPLSAGCSRPSSTRGQGSPRERRLSSVAYASAWPTTFHEGVTVRANSPDFRTLLHRSPVLPTESSPLLLSPREVGDCSSFWGATLNVINVLMGVGVLSLPYSLRVAGLMLGLGLLIGMGLVANLTGHLLGACLASDARLRSYPDVVNAAFGLWGRRVASIVCFIELFIACTMFLILVTDSLHMLFPSMAPSALLAIVFACILPSTWLPNLAILSSASLLGVLSSLALLLLLLNVGLTTPHGELGSIYRDAPTRWVADDDAWALSIGLTLVGFAGHAVFPSIYSTMDDPAQYSSVLHVAYTVIGAVYAALAVAGYVMYGDATEKEITLSLLAHNPGWAANAVMWMIVLNPCTKFAIVLHPIALSLEELLAPLTHAASPRTRYLQRCFLRTALALCIFATALLVPNFVQMTSLLGAVFAMAVVVVIPCACYLKLFYATLHWSSVLGLVSLVAISCALGCVGAMAAGRHPTTG</sequence>
<protein>
    <recommendedName>
        <fullName evidence="9">Amino acid transporter transmembrane domain-containing protein</fullName>
    </recommendedName>
</protein>
<feature type="transmembrane region" description="Helical" evidence="8">
    <location>
        <begin position="390"/>
        <end position="410"/>
    </location>
</feature>
<feature type="transmembrane region" description="Helical" evidence="8">
    <location>
        <begin position="342"/>
        <end position="369"/>
    </location>
</feature>
<dbReference type="GO" id="GO:0015179">
    <property type="term" value="F:L-amino acid transmembrane transporter activity"/>
    <property type="evidence" value="ECO:0007669"/>
    <property type="project" value="TreeGrafter"/>
</dbReference>
<evidence type="ECO:0000256" key="3">
    <source>
        <dbReference type="ARBA" id="ARBA00022692"/>
    </source>
</evidence>
<dbReference type="EMBL" id="KK583342">
    <property type="protein sequence ID" value="KDO19603.1"/>
    <property type="molecule type" value="Genomic_DNA"/>
</dbReference>
<feature type="transmembrane region" description="Helical" evidence="8">
    <location>
        <begin position="161"/>
        <end position="182"/>
    </location>
</feature>
<feature type="transmembrane region" description="Helical" evidence="8">
    <location>
        <begin position="215"/>
        <end position="237"/>
    </location>
</feature>
<evidence type="ECO:0000256" key="7">
    <source>
        <dbReference type="SAM" id="MobiDB-lite"/>
    </source>
</evidence>
<reference evidence="10 11" key="1">
    <citation type="journal article" date="2013" name="PLoS Genet.">
        <title>Distinctive expansion of potential virulence genes in the genome of the oomycete fish pathogen Saprolegnia parasitica.</title>
        <authorList>
            <person name="Jiang R.H."/>
            <person name="de Bruijn I."/>
            <person name="Haas B.J."/>
            <person name="Belmonte R."/>
            <person name="Lobach L."/>
            <person name="Christie J."/>
            <person name="van den Ackerveken G."/>
            <person name="Bottin A."/>
            <person name="Bulone V."/>
            <person name="Diaz-Moreno S.M."/>
            <person name="Dumas B."/>
            <person name="Fan L."/>
            <person name="Gaulin E."/>
            <person name="Govers F."/>
            <person name="Grenville-Briggs L.J."/>
            <person name="Horner N.R."/>
            <person name="Levin J.Z."/>
            <person name="Mammella M."/>
            <person name="Meijer H.J."/>
            <person name="Morris P."/>
            <person name="Nusbaum C."/>
            <person name="Oome S."/>
            <person name="Phillips A.J."/>
            <person name="van Rooyen D."/>
            <person name="Rzeszutek E."/>
            <person name="Saraiva M."/>
            <person name="Secombes C.J."/>
            <person name="Seidl M.F."/>
            <person name="Snel B."/>
            <person name="Stassen J.H."/>
            <person name="Sykes S."/>
            <person name="Tripathy S."/>
            <person name="van den Berg H."/>
            <person name="Vega-Arreguin J.C."/>
            <person name="Wawra S."/>
            <person name="Young S.K."/>
            <person name="Zeng Q."/>
            <person name="Dieguez-Uribeondo J."/>
            <person name="Russ C."/>
            <person name="Tyler B.M."/>
            <person name="van West P."/>
        </authorList>
    </citation>
    <scope>NUCLEOTIDE SEQUENCE [LARGE SCALE GENOMIC DNA]</scope>
    <source>
        <strain evidence="10 11">CBS 223.65</strain>
    </source>
</reference>
<feature type="transmembrane region" description="Helical" evidence="8">
    <location>
        <begin position="114"/>
        <end position="140"/>
    </location>
</feature>